<proteinExistence type="predicted"/>
<dbReference type="InterPro" id="IPR045358">
    <property type="entry name" value="Ty3_capsid"/>
</dbReference>
<dbReference type="OrthoDB" id="2266810at2759"/>
<evidence type="ECO:0000259" key="2">
    <source>
        <dbReference type="Pfam" id="PF19259"/>
    </source>
</evidence>
<dbReference type="AlphaFoldDB" id="A0A8H5GC32"/>
<feature type="signal peptide" evidence="1">
    <location>
        <begin position="1"/>
        <end position="20"/>
    </location>
</feature>
<feature type="domain" description="Ty3 transposon capsid-like protein" evidence="2">
    <location>
        <begin position="68"/>
        <end position="237"/>
    </location>
</feature>
<dbReference type="Pfam" id="PF19259">
    <property type="entry name" value="Ty3_capsid"/>
    <property type="match status" value="1"/>
</dbReference>
<organism evidence="3 4">
    <name type="scientific">Leucocoprinus leucothites</name>
    <dbReference type="NCBI Taxonomy" id="201217"/>
    <lineage>
        <taxon>Eukaryota</taxon>
        <taxon>Fungi</taxon>
        <taxon>Dikarya</taxon>
        <taxon>Basidiomycota</taxon>
        <taxon>Agaricomycotina</taxon>
        <taxon>Agaricomycetes</taxon>
        <taxon>Agaricomycetidae</taxon>
        <taxon>Agaricales</taxon>
        <taxon>Agaricineae</taxon>
        <taxon>Agaricaceae</taxon>
        <taxon>Leucocoprinus</taxon>
    </lineage>
</organism>
<keyword evidence="4" id="KW-1185">Reference proteome</keyword>
<gene>
    <name evidence="3" type="ORF">D9756_002522</name>
</gene>
<dbReference type="Proteomes" id="UP000559027">
    <property type="component" value="Unassembled WGS sequence"/>
</dbReference>
<dbReference type="InterPro" id="IPR032567">
    <property type="entry name" value="RTL1-rel"/>
</dbReference>
<evidence type="ECO:0000313" key="3">
    <source>
        <dbReference type="EMBL" id="KAF5362252.1"/>
    </source>
</evidence>
<reference evidence="3 4" key="1">
    <citation type="journal article" date="2020" name="ISME J.">
        <title>Uncovering the hidden diversity of litter-decomposition mechanisms in mushroom-forming fungi.</title>
        <authorList>
            <person name="Floudas D."/>
            <person name="Bentzer J."/>
            <person name="Ahren D."/>
            <person name="Johansson T."/>
            <person name="Persson P."/>
            <person name="Tunlid A."/>
        </authorList>
    </citation>
    <scope>NUCLEOTIDE SEQUENCE [LARGE SCALE GENOMIC DNA]</scope>
    <source>
        <strain evidence="3 4">CBS 146.42</strain>
    </source>
</reference>
<sequence>MIGKTSKITLVALSILTTLPDNDDSSSSSSDNLPAPLPHPHHHDCFQGCLANALSQLTDNLDNHPQPNTAPVNKAHLPDMFSGTDLDKLNTFLIQCHLYFCANPTQFQEDSQKVNFTMTYLTSVALDWFKVALTQEEQGIFHDYIMDWDAFTHELCMHFGVANLKSEAAELDNLQMKLGNKITTYNIDFMKYAAQLSWGDEVLCHCYYKGLPNHIQDPISVHEQGKPNTFQEILYTAMLIDGCYWEHNYE</sequence>
<keyword evidence="1" id="KW-0732">Signal</keyword>
<evidence type="ECO:0000256" key="1">
    <source>
        <dbReference type="SAM" id="SignalP"/>
    </source>
</evidence>
<accession>A0A8H5GC32</accession>
<protein>
    <recommendedName>
        <fullName evidence="2">Ty3 transposon capsid-like protein domain-containing protein</fullName>
    </recommendedName>
</protein>
<dbReference type="EMBL" id="JAACJO010000002">
    <property type="protein sequence ID" value="KAF5362252.1"/>
    <property type="molecule type" value="Genomic_DNA"/>
</dbReference>
<comment type="caution">
    <text evidence="3">The sequence shown here is derived from an EMBL/GenBank/DDBJ whole genome shotgun (WGS) entry which is preliminary data.</text>
</comment>
<evidence type="ECO:0000313" key="4">
    <source>
        <dbReference type="Proteomes" id="UP000559027"/>
    </source>
</evidence>
<feature type="chain" id="PRO_5034394456" description="Ty3 transposon capsid-like protein domain-containing protein" evidence="1">
    <location>
        <begin position="21"/>
        <end position="250"/>
    </location>
</feature>
<dbReference type="PANTHER" id="PTHR15503:SF22">
    <property type="entry name" value="TRANSPOSON TY3-I GAG POLYPROTEIN"/>
    <property type="match status" value="1"/>
</dbReference>
<name>A0A8H5GC32_9AGAR</name>
<dbReference type="PANTHER" id="PTHR15503">
    <property type="entry name" value="LDOC1 RELATED"/>
    <property type="match status" value="1"/>
</dbReference>